<name>A0A7Z0BG39_9ACTN</name>
<keyword evidence="4" id="KW-1185">Reference proteome</keyword>
<keyword evidence="2" id="KW-1133">Transmembrane helix</keyword>
<protein>
    <submittedName>
        <fullName evidence="3">Glycosyltransferase involved in cell wall biosynthesis</fullName>
    </submittedName>
</protein>
<keyword evidence="2" id="KW-0472">Membrane</keyword>
<keyword evidence="3" id="KW-0808">Transferase</keyword>
<dbReference type="EMBL" id="JACCHK010000001">
    <property type="protein sequence ID" value="NYH46123.1"/>
    <property type="molecule type" value="Genomic_DNA"/>
</dbReference>
<dbReference type="GO" id="GO:0016740">
    <property type="term" value="F:transferase activity"/>
    <property type="evidence" value="ECO:0007669"/>
    <property type="project" value="UniProtKB-KW"/>
</dbReference>
<keyword evidence="2" id="KW-0812">Transmembrane</keyword>
<proteinExistence type="predicted"/>
<sequence>MNDQTTVLGTDNGTHDGPARRAGQPRPLLIGHYRFPYGDATSNRLLQLARCAAPHGTHTLVVNDWPSDGSAPPQRDEVPGIELITLRTPGGNRVTRMSARLARPVRVLRAMRRRGVVRGDVSVVLLPMAMMTLGNWAVLRFALRCPVVVDASERHDRRQFRRGWLAPYFVRHRWSTFLATRLVHRVIAVSTTLGGYFERRGLDVLVVPPQVDCDEFAEPRPSSLTGGLRLLYAGTPGRKDMLDVILRGISRLSPQDQARVRLTIAGVSRQDAAALSDLDVSVLDSMSAEVTFLGRVPRDTVLTLLSEAHFSLLVRPTGGYAAHGFPSKVPESLSAGCPVMLNYTSDLAAYVRDGVESLVLDGNGPEDVQRGIERALRLRDEDWAAMSRAARRTARESFDHRAWRARVTAFLGPTGPAS</sequence>
<organism evidence="3 4">
    <name type="scientific">Micromonospora jinlongensis</name>
    <dbReference type="NCBI Taxonomy" id="1287877"/>
    <lineage>
        <taxon>Bacteria</taxon>
        <taxon>Bacillati</taxon>
        <taxon>Actinomycetota</taxon>
        <taxon>Actinomycetes</taxon>
        <taxon>Micromonosporales</taxon>
        <taxon>Micromonosporaceae</taxon>
        <taxon>Micromonospora</taxon>
    </lineage>
</organism>
<dbReference type="AlphaFoldDB" id="A0A7Z0BG39"/>
<dbReference type="Gene3D" id="3.40.50.2000">
    <property type="entry name" value="Glycogen Phosphorylase B"/>
    <property type="match status" value="2"/>
</dbReference>
<gene>
    <name evidence="3" type="ORF">HNR22_005850</name>
</gene>
<dbReference type="PANTHER" id="PTHR12526:SF630">
    <property type="entry name" value="GLYCOSYLTRANSFERASE"/>
    <property type="match status" value="1"/>
</dbReference>
<dbReference type="Proteomes" id="UP000523545">
    <property type="component" value="Unassembled WGS sequence"/>
</dbReference>
<dbReference type="Pfam" id="PF13692">
    <property type="entry name" value="Glyco_trans_1_4"/>
    <property type="match status" value="1"/>
</dbReference>
<feature type="region of interest" description="Disordered" evidence="1">
    <location>
        <begin position="1"/>
        <end position="25"/>
    </location>
</feature>
<evidence type="ECO:0000313" key="3">
    <source>
        <dbReference type="EMBL" id="NYH46123.1"/>
    </source>
</evidence>
<evidence type="ECO:0000256" key="1">
    <source>
        <dbReference type="SAM" id="MobiDB-lite"/>
    </source>
</evidence>
<evidence type="ECO:0000256" key="2">
    <source>
        <dbReference type="SAM" id="Phobius"/>
    </source>
</evidence>
<dbReference type="RefSeq" id="WP_179783075.1">
    <property type="nucleotide sequence ID" value="NZ_JACCHK010000001.1"/>
</dbReference>
<dbReference type="SUPFAM" id="SSF53756">
    <property type="entry name" value="UDP-Glycosyltransferase/glycogen phosphorylase"/>
    <property type="match status" value="1"/>
</dbReference>
<reference evidence="3 4" key="1">
    <citation type="submission" date="2020-07" db="EMBL/GenBank/DDBJ databases">
        <title>Sequencing the genomes of 1000 actinobacteria strains.</title>
        <authorList>
            <person name="Klenk H.-P."/>
        </authorList>
    </citation>
    <scope>NUCLEOTIDE SEQUENCE [LARGE SCALE GENOMIC DNA]</scope>
    <source>
        <strain evidence="3 4">DSM 45876</strain>
    </source>
</reference>
<feature type="transmembrane region" description="Helical" evidence="2">
    <location>
        <begin position="121"/>
        <end position="143"/>
    </location>
</feature>
<evidence type="ECO:0000313" key="4">
    <source>
        <dbReference type="Proteomes" id="UP000523545"/>
    </source>
</evidence>
<feature type="compositionally biased region" description="Polar residues" evidence="1">
    <location>
        <begin position="1"/>
        <end position="12"/>
    </location>
</feature>
<comment type="caution">
    <text evidence="3">The sequence shown here is derived from an EMBL/GenBank/DDBJ whole genome shotgun (WGS) entry which is preliminary data.</text>
</comment>
<dbReference type="PANTHER" id="PTHR12526">
    <property type="entry name" value="GLYCOSYLTRANSFERASE"/>
    <property type="match status" value="1"/>
</dbReference>
<accession>A0A7Z0BG39</accession>